<evidence type="ECO:0000313" key="3">
    <source>
        <dbReference type="Proteomes" id="UP000198620"/>
    </source>
</evidence>
<dbReference type="GO" id="GO:0003677">
    <property type="term" value="F:DNA binding"/>
    <property type="evidence" value="ECO:0007669"/>
    <property type="project" value="InterPro"/>
</dbReference>
<proteinExistence type="predicted"/>
<dbReference type="CDD" id="cd00093">
    <property type="entry name" value="HTH_XRE"/>
    <property type="match status" value="1"/>
</dbReference>
<accession>A0A1H7RA80</accession>
<dbReference type="OrthoDB" id="9803379at2"/>
<dbReference type="SUPFAM" id="SSF47413">
    <property type="entry name" value="lambda repressor-like DNA-binding domains"/>
    <property type="match status" value="1"/>
</dbReference>
<dbReference type="Proteomes" id="UP000198620">
    <property type="component" value="Unassembled WGS sequence"/>
</dbReference>
<keyword evidence="3" id="KW-1185">Reference proteome</keyword>
<dbReference type="PROSITE" id="PS50943">
    <property type="entry name" value="HTH_CROC1"/>
    <property type="match status" value="1"/>
</dbReference>
<dbReference type="RefSeq" id="WP_090829488.1">
    <property type="nucleotide sequence ID" value="NZ_FOBH01000016.1"/>
</dbReference>
<dbReference type="EMBL" id="FOBH01000016">
    <property type="protein sequence ID" value="SEL57103.1"/>
    <property type="molecule type" value="Genomic_DNA"/>
</dbReference>
<dbReference type="Gene3D" id="1.10.260.40">
    <property type="entry name" value="lambda repressor-like DNA-binding domains"/>
    <property type="match status" value="1"/>
</dbReference>
<feature type="domain" description="HTH cro/C1-type" evidence="1">
    <location>
        <begin position="11"/>
        <end position="64"/>
    </location>
</feature>
<reference evidence="2 3" key="1">
    <citation type="submission" date="2016-10" db="EMBL/GenBank/DDBJ databases">
        <authorList>
            <person name="de Groot N.N."/>
        </authorList>
    </citation>
    <scope>NUCLEOTIDE SEQUENCE [LARGE SCALE GENOMIC DNA]</scope>
    <source>
        <strain evidence="2 3">Nv1</strain>
    </source>
</reference>
<dbReference type="InterPro" id="IPR010982">
    <property type="entry name" value="Lambda_DNA-bd_dom_sf"/>
</dbReference>
<dbReference type="Pfam" id="PF13560">
    <property type="entry name" value="HTH_31"/>
    <property type="match status" value="1"/>
</dbReference>
<dbReference type="AlphaFoldDB" id="A0A1H7RA80"/>
<evidence type="ECO:0000313" key="2">
    <source>
        <dbReference type="EMBL" id="SEL57103.1"/>
    </source>
</evidence>
<name>A0A1H7RA80_9PROT</name>
<dbReference type="InterPro" id="IPR001387">
    <property type="entry name" value="Cro/C1-type_HTH"/>
</dbReference>
<organism evidence="2 3">
    <name type="scientific">Nitrosovibrio tenuis</name>
    <dbReference type="NCBI Taxonomy" id="1233"/>
    <lineage>
        <taxon>Bacteria</taxon>
        <taxon>Pseudomonadati</taxon>
        <taxon>Pseudomonadota</taxon>
        <taxon>Betaproteobacteria</taxon>
        <taxon>Nitrosomonadales</taxon>
        <taxon>Nitrosomonadaceae</taxon>
        <taxon>Nitrosovibrio</taxon>
    </lineage>
</organism>
<sequence length="202" mass="22770">MVIQFTAQQAKTARVNAQLSQGRVASDLGINRSYLSQFESGKLLFDDATVNRLRDYYMKREAGVESLAQVPAAPLKDDSDESNTLRLRDGFLLPPEADEDHVEALLNEYAENRRQIRELCNIDLSNSGFLGFGVDEDKARKLTDDVLGLMARNYTIIEELQGHGGILVNAGRPREGEKKRVSDFVEFRLISYVTQASQTWRN</sequence>
<protein>
    <submittedName>
        <fullName evidence="2">Helix-turn-helix domain-containing protein</fullName>
    </submittedName>
</protein>
<evidence type="ECO:0000259" key="1">
    <source>
        <dbReference type="PROSITE" id="PS50943"/>
    </source>
</evidence>
<gene>
    <name evidence="2" type="ORF">SAMN05216387_1166</name>
</gene>